<gene>
    <name evidence="2" type="ORF">Bca52824_076605</name>
</gene>
<dbReference type="OrthoDB" id="10316109at2759"/>
<evidence type="ECO:0000256" key="1">
    <source>
        <dbReference type="SAM" id="Phobius"/>
    </source>
</evidence>
<proteinExistence type="predicted"/>
<feature type="transmembrane region" description="Helical" evidence="1">
    <location>
        <begin position="59"/>
        <end position="77"/>
    </location>
</feature>
<accession>A0A8X7TXP7</accession>
<reference evidence="2 3" key="1">
    <citation type="submission" date="2020-02" db="EMBL/GenBank/DDBJ databases">
        <authorList>
            <person name="Ma Q."/>
            <person name="Huang Y."/>
            <person name="Song X."/>
            <person name="Pei D."/>
        </authorList>
    </citation>
    <scope>NUCLEOTIDE SEQUENCE [LARGE SCALE GENOMIC DNA]</scope>
    <source>
        <strain evidence="2">Sxm20200214</strain>
        <tissue evidence="2">Leaf</tissue>
    </source>
</reference>
<name>A0A8X7TXP7_BRACI</name>
<keyword evidence="3" id="KW-1185">Reference proteome</keyword>
<sequence length="178" mass="20734">MQAKPSFRHEIDHKPDAGFFKFYANVLGLDTVIGPRPTFFRICRVSYAKCSYRFDFPSLVNWLCSAGLNYVYVVFAIDHLNKALSEFVSSPVVGDRSLYMTCNVTKDDLLDESLINAWLPTEITNNMRDLSLSWGHEFDDDCYVDMNNYFAEPSNLFTRVVFSTKFFFLFYVFIYFSL</sequence>
<keyword evidence="1" id="KW-0812">Transmembrane</keyword>
<evidence type="ECO:0000313" key="3">
    <source>
        <dbReference type="Proteomes" id="UP000886595"/>
    </source>
</evidence>
<dbReference type="AlphaFoldDB" id="A0A8X7TXP7"/>
<keyword evidence="1" id="KW-1133">Transmembrane helix</keyword>
<organism evidence="2 3">
    <name type="scientific">Brassica carinata</name>
    <name type="common">Ethiopian mustard</name>
    <name type="synonym">Abyssinian cabbage</name>
    <dbReference type="NCBI Taxonomy" id="52824"/>
    <lineage>
        <taxon>Eukaryota</taxon>
        <taxon>Viridiplantae</taxon>
        <taxon>Streptophyta</taxon>
        <taxon>Embryophyta</taxon>
        <taxon>Tracheophyta</taxon>
        <taxon>Spermatophyta</taxon>
        <taxon>Magnoliopsida</taxon>
        <taxon>eudicotyledons</taxon>
        <taxon>Gunneridae</taxon>
        <taxon>Pentapetalae</taxon>
        <taxon>rosids</taxon>
        <taxon>malvids</taxon>
        <taxon>Brassicales</taxon>
        <taxon>Brassicaceae</taxon>
        <taxon>Brassiceae</taxon>
        <taxon>Brassica</taxon>
    </lineage>
</organism>
<comment type="caution">
    <text evidence="2">The sequence shown here is derived from an EMBL/GenBank/DDBJ whole genome shotgun (WGS) entry which is preliminary data.</text>
</comment>
<dbReference type="EMBL" id="JAAMPC010000015">
    <property type="protein sequence ID" value="KAG2257311.1"/>
    <property type="molecule type" value="Genomic_DNA"/>
</dbReference>
<keyword evidence="1" id="KW-0472">Membrane</keyword>
<dbReference type="Proteomes" id="UP000886595">
    <property type="component" value="Unassembled WGS sequence"/>
</dbReference>
<protein>
    <submittedName>
        <fullName evidence="2">Uncharacterized protein</fullName>
    </submittedName>
</protein>
<evidence type="ECO:0000313" key="2">
    <source>
        <dbReference type="EMBL" id="KAG2257311.1"/>
    </source>
</evidence>
<feature type="transmembrane region" description="Helical" evidence="1">
    <location>
        <begin position="156"/>
        <end position="176"/>
    </location>
</feature>